<keyword evidence="2" id="KW-1185">Reference proteome</keyword>
<protein>
    <recommendedName>
        <fullName evidence="3">Phage protein</fullName>
    </recommendedName>
</protein>
<name>A0ABY9W866_9BACI</name>
<dbReference type="RefSeq" id="WP_311066208.1">
    <property type="nucleotide sequence ID" value="NZ_CP134501.1"/>
</dbReference>
<evidence type="ECO:0008006" key="3">
    <source>
        <dbReference type="Google" id="ProtNLM"/>
    </source>
</evidence>
<dbReference type="EMBL" id="CP134501">
    <property type="protein sequence ID" value="WNF31694.1"/>
    <property type="molecule type" value="Genomic_DNA"/>
</dbReference>
<reference evidence="1 2" key="1">
    <citation type="submission" date="2023-09" db="EMBL/GenBank/DDBJ databases">
        <title>Different Types of Thermotolerant Ring-Cleaving Dioxygenases derived from Aeribacillus composti HB-1 applied for multiple aromatic hydrocarbons removal.</title>
        <authorList>
            <person name="Cao L."/>
            <person name="Li M."/>
            <person name="Ma T."/>
        </authorList>
    </citation>
    <scope>NUCLEOTIDE SEQUENCE [LARGE SCALE GENOMIC DNA]</scope>
    <source>
        <strain evidence="1 2">HB-1</strain>
    </source>
</reference>
<dbReference type="GeneID" id="301126361"/>
<dbReference type="Proteomes" id="UP001303701">
    <property type="component" value="Chromosome"/>
</dbReference>
<sequence length="54" mass="6314">MNYFVIFKGSFGGCTFKKFETLDEAKESVKELYEIGCREVYMSQEVPMKVTVEF</sequence>
<proteinExistence type="predicted"/>
<evidence type="ECO:0000313" key="2">
    <source>
        <dbReference type="Proteomes" id="UP001303701"/>
    </source>
</evidence>
<gene>
    <name evidence="1" type="ORF">RI196_10275</name>
</gene>
<evidence type="ECO:0000313" key="1">
    <source>
        <dbReference type="EMBL" id="WNF31694.1"/>
    </source>
</evidence>
<accession>A0ABY9W866</accession>
<organism evidence="1 2">
    <name type="scientific">Aeribacillus composti</name>
    <dbReference type="NCBI Taxonomy" id="1868734"/>
    <lineage>
        <taxon>Bacteria</taxon>
        <taxon>Bacillati</taxon>
        <taxon>Bacillota</taxon>
        <taxon>Bacilli</taxon>
        <taxon>Bacillales</taxon>
        <taxon>Bacillaceae</taxon>
        <taxon>Aeribacillus</taxon>
    </lineage>
</organism>